<dbReference type="Proteomes" id="UP000792457">
    <property type="component" value="Unassembled WGS sequence"/>
</dbReference>
<reference evidence="2" key="1">
    <citation type="submission" date="2013-04" db="EMBL/GenBank/DDBJ databases">
        <authorList>
            <person name="Qu J."/>
            <person name="Murali S.C."/>
            <person name="Bandaranaike D."/>
            <person name="Bellair M."/>
            <person name="Blankenburg K."/>
            <person name="Chao H."/>
            <person name="Dinh H."/>
            <person name="Doddapaneni H."/>
            <person name="Downs B."/>
            <person name="Dugan-Rocha S."/>
            <person name="Elkadiri S."/>
            <person name="Gnanaolivu R.D."/>
            <person name="Hernandez B."/>
            <person name="Javaid M."/>
            <person name="Jayaseelan J.C."/>
            <person name="Lee S."/>
            <person name="Li M."/>
            <person name="Ming W."/>
            <person name="Munidasa M."/>
            <person name="Muniz J."/>
            <person name="Nguyen L."/>
            <person name="Ongeri F."/>
            <person name="Osuji N."/>
            <person name="Pu L.-L."/>
            <person name="Puazo M."/>
            <person name="Qu C."/>
            <person name="Quiroz J."/>
            <person name="Raj R."/>
            <person name="Weissenberger G."/>
            <person name="Xin Y."/>
            <person name="Zou X."/>
            <person name="Han Y."/>
            <person name="Richards S."/>
            <person name="Worley K."/>
            <person name="Muzny D."/>
            <person name="Gibbs R."/>
        </authorList>
    </citation>
    <scope>NUCLEOTIDE SEQUENCE</scope>
    <source>
        <strain evidence="2">Sampled in the wild</strain>
    </source>
</reference>
<evidence type="ECO:0000313" key="3">
    <source>
        <dbReference type="Proteomes" id="UP000792457"/>
    </source>
</evidence>
<evidence type="ECO:0000256" key="1">
    <source>
        <dbReference type="SAM" id="MobiDB-lite"/>
    </source>
</evidence>
<accession>A0A8K0P7K0</accession>
<proteinExistence type="predicted"/>
<gene>
    <name evidence="2" type="ORF">J437_LFUL011985</name>
</gene>
<name>A0A8K0P7K0_LADFU</name>
<comment type="caution">
    <text evidence="2">The sequence shown here is derived from an EMBL/GenBank/DDBJ whole genome shotgun (WGS) entry which is preliminary data.</text>
</comment>
<evidence type="ECO:0000313" key="2">
    <source>
        <dbReference type="EMBL" id="KAG8236062.1"/>
    </source>
</evidence>
<protein>
    <submittedName>
        <fullName evidence="2">Uncharacterized protein</fullName>
    </submittedName>
</protein>
<dbReference type="AlphaFoldDB" id="A0A8K0P7K0"/>
<reference evidence="2" key="2">
    <citation type="submission" date="2017-10" db="EMBL/GenBank/DDBJ databases">
        <title>Ladona fulva Genome sequencing and assembly.</title>
        <authorList>
            <person name="Murali S."/>
            <person name="Richards S."/>
            <person name="Bandaranaike D."/>
            <person name="Bellair M."/>
            <person name="Blankenburg K."/>
            <person name="Chao H."/>
            <person name="Dinh H."/>
            <person name="Doddapaneni H."/>
            <person name="Dugan-Rocha S."/>
            <person name="Elkadiri S."/>
            <person name="Gnanaolivu R."/>
            <person name="Hernandez B."/>
            <person name="Skinner E."/>
            <person name="Javaid M."/>
            <person name="Lee S."/>
            <person name="Li M."/>
            <person name="Ming W."/>
            <person name="Munidasa M."/>
            <person name="Muniz J."/>
            <person name="Nguyen L."/>
            <person name="Hughes D."/>
            <person name="Osuji N."/>
            <person name="Pu L.-L."/>
            <person name="Puazo M."/>
            <person name="Qu C."/>
            <person name="Quiroz J."/>
            <person name="Raj R."/>
            <person name="Weissenberger G."/>
            <person name="Xin Y."/>
            <person name="Zou X."/>
            <person name="Han Y."/>
            <person name="Worley K."/>
            <person name="Muzny D."/>
            <person name="Gibbs R."/>
        </authorList>
    </citation>
    <scope>NUCLEOTIDE SEQUENCE</scope>
    <source>
        <strain evidence="2">Sampled in the wild</strain>
    </source>
</reference>
<keyword evidence="3" id="KW-1185">Reference proteome</keyword>
<dbReference type="EMBL" id="KZ308984">
    <property type="protein sequence ID" value="KAG8236062.1"/>
    <property type="molecule type" value="Genomic_DNA"/>
</dbReference>
<organism evidence="2 3">
    <name type="scientific">Ladona fulva</name>
    <name type="common">Scarce chaser dragonfly</name>
    <name type="synonym">Libellula fulva</name>
    <dbReference type="NCBI Taxonomy" id="123851"/>
    <lineage>
        <taxon>Eukaryota</taxon>
        <taxon>Metazoa</taxon>
        <taxon>Ecdysozoa</taxon>
        <taxon>Arthropoda</taxon>
        <taxon>Hexapoda</taxon>
        <taxon>Insecta</taxon>
        <taxon>Pterygota</taxon>
        <taxon>Palaeoptera</taxon>
        <taxon>Odonata</taxon>
        <taxon>Epiprocta</taxon>
        <taxon>Anisoptera</taxon>
        <taxon>Libelluloidea</taxon>
        <taxon>Libellulidae</taxon>
        <taxon>Ladona</taxon>
    </lineage>
</organism>
<feature type="region of interest" description="Disordered" evidence="1">
    <location>
        <begin position="71"/>
        <end position="93"/>
    </location>
</feature>
<sequence>MADNYRPLSLKSDVCKVFQRLVSDYLTDLGRNTPANPNSYKQLKLKTSTIVRGLQPPVGYESIRGREMKGQKEEEIKIKEDGKEIGGGRIDKG</sequence>